<keyword evidence="3" id="KW-1185">Reference proteome</keyword>
<feature type="chain" id="PRO_5046703683" description="DUF4827 domain-containing protein" evidence="1">
    <location>
        <begin position="22"/>
        <end position="250"/>
    </location>
</feature>
<evidence type="ECO:0000256" key="1">
    <source>
        <dbReference type="SAM" id="SignalP"/>
    </source>
</evidence>
<keyword evidence="1" id="KW-0732">Signal</keyword>
<dbReference type="PROSITE" id="PS51257">
    <property type="entry name" value="PROKAR_LIPOPROTEIN"/>
    <property type="match status" value="1"/>
</dbReference>
<feature type="signal peptide" evidence="1">
    <location>
        <begin position="1"/>
        <end position="21"/>
    </location>
</feature>
<proteinExistence type="predicted"/>
<sequence>MKKIYLLMVALAAITFSSCKKEETLDQTKPLTEEAYKAKLEKLIHLTPETTSGKSAAARKAGSSSAFKTYKEAYEAFSFLEDGGKFVVTTEFRQTKGPAVNTTAKVPVSATGGLFPGDDPYEDTQTVYWRAQTKATAQVKNTFRVSQLDADFIWDFTVVYYKQLTGAWRSEITVTKRGQPNFAYGGLGILDVGPVEWVGDKFIKSGQGHTTIGGVEASFIIRIECSVTVGGTVSPSVAPSLLAKMTAVAM</sequence>
<evidence type="ECO:0000313" key="3">
    <source>
        <dbReference type="Proteomes" id="UP001207742"/>
    </source>
</evidence>
<comment type="caution">
    <text evidence="2">The sequence shown here is derived from an EMBL/GenBank/DDBJ whole genome shotgun (WGS) entry which is preliminary data.</text>
</comment>
<evidence type="ECO:0008006" key="4">
    <source>
        <dbReference type="Google" id="ProtNLM"/>
    </source>
</evidence>
<organism evidence="2 3">
    <name type="scientific">Chitinophaga nivalis</name>
    <dbReference type="NCBI Taxonomy" id="2991709"/>
    <lineage>
        <taxon>Bacteria</taxon>
        <taxon>Pseudomonadati</taxon>
        <taxon>Bacteroidota</taxon>
        <taxon>Chitinophagia</taxon>
        <taxon>Chitinophagales</taxon>
        <taxon>Chitinophagaceae</taxon>
        <taxon>Chitinophaga</taxon>
    </lineage>
</organism>
<dbReference type="RefSeq" id="WP_264732904.1">
    <property type="nucleotide sequence ID" value="NZ_JAPDNR010000001.1"/>
</dbReference>
<protein>
    <recommendedName>
        <fullName evidence="4">DUF4827 domain-containing protein</fullName>
    </recommendedName>
</protein>
<name>A0ABT3IQ35_9BACT</name>
<dbReference type="EMBL" id="JAPDNS010000002">
    <property type="protein sequence ID" value="MCW3486089.1"/>
    <property type="molecule type" value="Genomic_DNA"/>
</dbReference>
<evidence type="ECO:0000313" key="2">
    <source>
        <dbReference type="EMBL" id="MCW3486089.1"/>
    </source>
</evidence>
<reference evidence="2 3" key="1">
    <citation type="submission" date="2022-10" db="EMBL/GenBank/DDBJ databases">
        <title>Chitinophaga nivalis PC15 sp. nov., isolated from Pyeongchang county, South Korea.</title>
        <authorList>
            <person name="Trinh H.N."/>
        </authorList>
    </citation>
    <scope>NUCLEOTIDE SEQUENCE [LARGE SCALE GENOMIC DNA]</scope>
    <source>
        <strain evidence="2 3">PC14</strain>
    </source>
</reference>
<gene>
    <name evidence="2" type="ORF">OL497_19465</name>
</gene>
<accession>A0ABT3IQ35</accession>
<dbReference type="Proteomes" id="UP001207742">
    <property type="component" value="Unassembled WGS sequence"/>
</dbReference>